<organism evidence="2 3">
    <name type="scientific">Aliikangiella maris</name>
    <dbReference type="NCBI Taxonomy" id="3162458"/>
    <lineage>
        <taxon>Bacteria</taxon>
        <taxon>Pseudomonadati</taxon>
        <taxon>Pseudomonadota</taxon>
        <taxon>Gammaproteobacteria</taxon>
        <taxon>Oceanospirillales</taxon>
        <taxon>Pleioneaceae</taxon>
        <taxon>Aliikangiella</taxon>
    </lineage>
</organism>
<keyword evidence="1" id="KW-0812">Transmembrane</keyword>
<evidence type="ECO:0000313" key="3">
    <source>
        <dbReference type="Proteomes" id="UP001548189"/>
    </source>
</evidence>
<evidence type="ECO:0000313" key="2">
    <source>
        <dbReference type="EMBL" id="MET1253955.1"/>
    </source>
</evidence>
<keyword evidence="3" id="KW-1185">Reference proteome</keyword>
<dbReference type="Proteomes" id="UP001548189">
    <property type="component" value="Unassembled WGS sequence"/>
</dbReference>
<protein>
    <submittedName>
        <fullName evidence="2">VanZ family protein</fullName>
    </submittedName>
</protein>
<dbReference type="RefSeq" id="WP_353873505.1">
    <property type="nucleotide sequence ID" value="NZ_JBEVCJ010000002.1"/>
</dbReference>
<dbReference type="EMBL" id="JBEVCJ010000002">
    <property type="protein sequence ID" value="MET1253955.1"/>
    <property type="molecule type" value="Genomic_DNA"/>
</dbReference>
<accession>A0ABV2BPV7</accession>
<feature type="transmembrane region" description="Helical" evidence="1">
    <location>
        <begin position="39"/>
        <end position="56"/>
    </location>
</feature>
<comment type="caution">
    <text evidence="2">The sequence shown here is derived from an EMBL/GenBank/DDBJ whole genome shotgun (WGS) entry which is preliminary data.</text>
</comment>
<feature type="transmembrane region" description="Helical" evidence="1">
    <location>
        <begin position="123"/>
        <end position="144"/>
    </location>
</feature>
<evidence type="ECO:0000256" key="1">
    <source>
        <dbReference type="SAM" id="Phobius"/>
    </source>
</evidence>
<keyword evidence="1" id="KW-1133">Transmembrane helix</keyword>
<keyword evidence="1" id="KW-0472">Membrane</keyword>
<dbReference type="NCBIfam" id="NF037970">
    <property type="entry name" value="vanZ_1"/>
    <property type="match status" value="1"/>
</dbReference>
<sequence length="310" mass="36131">MIKPTNKWLLLVVLILLGLLFIGNPAAHSSRIYREVWESGHLFLFAGLIYLISHHARYNRLNIPQQLLFVILFCSIFGLITELLQQLVGRNFELKDIVNDIIGGYIGLSFSYLRRSNPLKVNFGLFSICLLLSIWGLLPLLSALNDQWEIEKIFPHIAQFESTHELNRWYRQDANISLSQKFKAQGLSSMKVEFLPAKYPHVTLRHFISNWLNYQQLNLSIYNPQNQTVSMTLKVYDKLHQQNHYQYSDRFNRILQLPPGWTHFQQSLTEIANAPKKRPMEMQHVAVVSLFLDSPKTTTTLFIDNIYLSK</sequence>
<proteinExistence type="predicted"/>
<name>A0ABV2BPV7_9GAMM</name>
<feature type="transmembrane region" description="Helical" evidence="1">
    <location>
        <begin position="68"/>
        <end position="88"/>
    </location>
</feature>
<dbReference type="Gene3D" id="2.60.120.430">
    <property type="entry name" value="Galactose-binding lectin"/>
    <property type="match status" value="1"/>
</dbReference>
<reference evidence="2 3" key="1">
    <citation type="submission" date="2024-06" db="EMBL/GenBank/DDBJ databases">
        <authorList>
            <person name="Li F."/>
        </authorList>
    </citation>
    <scope>NUCLEOTIDE SEQUENCE [LARGE SCALE GENOMIC DNA]</scope>
    <source>
        <strain evidence="2 3">GXAS 311</strain>
    </source>
</reference>
<gene>
    <name evidence="2" type="ORF">ABVT43_02335</name>
</gene>